<dbReference type="PANTHER" id="PTHR31238">
    <property type="entry name" value="GERMIN-LIKE PROTEIN SUBFAMILY 3 MEMBER 3"/>
    <property type="match status" value="1"/>
</dbReference>
<feature type="domain" description="Cupin type-1" evidence="2">
    <location>
        <begin position="28"/>
        <end position="65"/>
    </location>
</feature>
<name>A0A5B6VV69_9ROSI</name>
<proteinExistence type="predicted"/>
<dbReference type="EMBL" id="SMMG02000005">
    <property type="protein sequence ID" value="KAA3473116.1"/>
    <property type="molecule type" value="Genomic_DNA"/>
</dbReference>
<comment type="caution">
    <text evidence="3">The sequence shown here is derived from an EMBL/GenBank/DDBJ whole genome shotgun (WGS) entry which is preliminary data.</text>
</comment>
<evidence type="ECO:0000313" key="3">
    <source>
        <dbReference type="EMBL" id="KAA3473116.1"/>
    </source>
</evidence>
<sequence length="76" mass="8675">MNEEQELLYAALYPHFLQDFCVELKDAKNGLNALGISLALIYYAPYDLNPPHTHPRANEILVVLESHSMWPLSHPT</sequence>
<keyword evidence="4" id="KW-1185">Reference proteome</keyword>
<keyword evidence="1" id="KW-0732">Signal</keyword>
<dbReference type="InterPro" id="IPR011051">
    <property type="entry name" value="RmlC_Cupin_sf"/>
</dbReference>
<reference evidence="4" key="1">
    <citation type="journal article" date="2019" name="Plant Biotechnol. J.">
        <title>Genome sequencing of the Australian wild diploid species Gossypium australe highlights disease resistance and delayed gland morphogenesis.</title>
        <authorList>
            <person name="Cai Y."/>
            <person name="Cai X."/>
            <person name="Wang Q."/>
            <person name="Wang P."/>
            <person name="Zhang Y."/>
            <person name="Cai C."/>
            <person name="Xu Y."/>
            <person name="Wang K."/>
            <person name="Zhou Z."/>
            <person name="Wang C."/>
            <person name="Geng S."/>
            <person name="Li B."/>
            <person name="Dong Q."/>
            <person name="Hou Y."/>
            <person name="Wang H."/>
            <person name="Ai P."/>
            <person name="Liu Z."/>
            <person name="Yi F."/>
            <person name="Sun M."/>
            <person name="An G."/>
            <person name="Cheng J."/>
            <person name="Zhang Y."/>
            <person name="Shi Q."/>
            <person name="Xie Y."/>
            <person name="Shi X."/>
            <person name="Chang Y."/>
            <person name="Huang F."/>
            <person name="Chen Y."/>
            <person name="Hong S."/>
            <person name="Mi L."/>
            <person name="Sun Q."/>
            <person name="Zhang L."/>
            <person name="Zhou B."/>
            <person name="Peng R."/>
            <person name="Zhang X."/>
            <person name="Liu F."/>
        </authorList>
    </citation>
    <scope>NUCLEOTIDE SEQUENCE [LARGE SCALE GENOMIC DNA]</scope>
    <source>
        <strain evidence="4">cv. PA1801</strain>
    </source>
</reference>
<dbReference type="Proteomes" id="UP000325315">
    <property type="component" value="Unassembled WGS sequence"/>
</dbReference>
<accession>A0A5B6VV69</accession>
<protein>
    <submittedName>
        <fullName evidence="3">Germin-like protein subfamily 1 member 7 isoform X3</fullName>
    </submittedName>
</protein>
<dbReference type="InterPro" id="IPR014710">
    <property type="entry name" value="RmlC-like_jellyroll"/>
</dbReference>
<evidence type="ECO:0000259" key="2">
    <source>
        <dbReference type="Pfam" id="PF00190"/>
    </source>
</evidence>
<gene>
    <name evidence="3" type="ORF">EPI10_023523</name>
</gene>
<dbReference type="AlphaFoldDB" id="A0A5B6VV69"/>
<evidence type="ECO:0000256" key="1">
    <source>
        <dbReference type="ARBA" id="ARBA00022729"/>
    </source>
</evidence>
<dbReference type="Pfam" id="PF00190">
    <property type="entry name" value="Cupin_1"/>
    <property type="match status" value="1"/>
</dbReference>
<dbReference type="InterPro" id="IPR006045">
    <property type="entry name" value="Cupin_1"/>
</dbReference>
<dbReference type="SUPFAM" id="SSF51182">
    <property type="entry name" value="RmlC-like cupins"/>
    <property type="match status" value="1"/>
</dbReference>
<dbReference type="Gene3D" id="2.60.120.10">
    <property type="entry name" value="Jelly Rolls"/>
    <property type="match status" value="1"/>
</dbReference>
<organism evidence="3 4">
    <name type="scientific">Gossypium australe</name>
    <dbReference type="NCBI Taxonomy" id="47621"/>
    <lineage>
        <taxon>Eukaryota</taxon>
        <taxon>Viridiplantae</taxon>
        <taxon>Streptophyta</taxon>
        <taxon>Embryophyta</taxon>
        <taxon>Tracheophyta</taxon>
        <taxon>Spermatophyta</taxon>
        <taxon>Magnoliopsida</taxon>
        <taxon>eudicotyledons</taxon>
        <taxon>Gunneridae</taxon>
        <taxon>Pentapetalae</taxon>
        <taxon>rosids</taxon>
        <taxon>malvids</taxon>
        <taxon>Malvales</taxon>
        <taxon>Malvaceae</taxon>
        <taxon>Malvoideae</taxon>
        <taxon>Gossypium</taxon>
    </lineage>
</organism>
<dbReference type="OrthoDB" id="1923503at2759"/>
<evidence type="ECO:0000313" key="4">
    <source>
        <dbReference type="Proteomes" id="UP000325315"/>
    </source>
</evidence>